<organism evidence="2 3">
    <name type="scientific">Streptomyces marispadix</name>
    <dbReference type="NCBI Taxonomy" id="2922868"/>
    <lineage>
        <taxon>Bacteria</taxon>
        <taxon>Bacillati</taxon>
        <taxon>Actinomycetota</taxon>
        <taxon>Actinomycetes</taxon>
        <taxon>Kitasatosporales</taxon>
        <taxon>Streptomycetaceae</taxon>
        <taxon>Streptomyces</taxon>
    </lineage>
</organism>
<evidence type="ECO:0000256" key="1">
    <source>
        <dbReference type="SAM" id="MobiDB-lite"/>
    </source>
</evidence>
<reference evidence="2" key="2">
    <citation type="journal article" date="2023" name="Int. J. Syst. Evol. Microbiol.">
        <title>Streptomyces marispadix sp. nov., isolated from marine beach sediment of the Northern Coast of Portugal.</title>
        <authorList>
            <person name="dos Santos J.D.N."/>
            <person name="Vitorino I.R."/>
            <person name="Kallscheuer N."/>
            <person name="Srivastava A."/>
            <person name="Krautwurst S."/>
            <person name="Marz M."/>
            <person name="Jogler C."/>
            <person name="Lobo Da Cunha A."/>
            <person name="Catita J."/>
            <person name="Goncalves H."/>
            <person name="Gonzalez I."/>
            <person name="Reyes F."/>
            <person name="Lage O.M."/>
        </authorList>
    </citation>
    <scope>NUCLEOTIDE SEQUENCE</scope>
    <source>
        <strain evidence="2">M600PL45_2</strain>
    </source>
</reference>
<evidence type="ECO:0000313" key="3">
    <source>
        <dbReference type="Proteomes" id="UP001166784"/>
    </source>
</evidence>
<dbReference type="EMBL" id="JAKWJU010000002">
    <property type="protein sequence ID" value="MCH6163901.1"/>
    <property type="molecule type" value="Genomic_DNA"/>
</dbReference>
<gene>
    <name evidence="2" type="ORF">MMA15_26925</name>
</gene>
<comment type="caution">
    <text evidence="2">The sequence shown here is derived from an EMBL/GenBank/DDBJ whole genome shotgun (WGS) entry which is preliminary data.</text>
</comment>
<feature type="compositionally biased region" description="Basic and acidic residues" evidence="1">
    <location>
        <begin position="54"/>
        <end position="66"/>
    </location>
</feature>
<name>A0ABS9T5W6_9ACTN</name>
<sequence>MGTEPGSRSGRGEEKEPEQKKAEQAGKNAERNEDWAEDLHFDEDFIRGAEVKEPAARTRMLRERWRQSPPEPQPWRADAPPAGWFFSKGRRRARKRRRGGDDG</sequence>
<feature type="region of interest" description="Disordered" evidence="1">
    <location>
        <begin position="54"/>
        <end position="103"/>
    </location>
</feature>
<feature type="compositionally biased region" description="Basic and acidic residues" evidence="1">
    <location>
        <begin position="10"/>
        <end position="42"/>
    </location>
</feature>
<protein>
    <submittedName>
        <fullName evidence="2">Uncharacterized protein</fullName>
    </submittedName>
</protein>
<evidence type="ECO:0000313" key="2">
    <source>
        <dbReference type="EMBL" id="MCH6163901.1"/>
    </source>
</evidence>
<feature type="region of interest" description="Disordered" evidence="1">
    <location>
        <begin position="1"/>
        <end position="42"/>
    </location>
</feature>
<proteinExistence type="predicted"/>
<dbReference type="RefSeq" id="WP_241062762.1">
    <property type="nucleotide sequence ID" value="NZ_JAKWJU010000002.1"/>
</dbReference>
<feature type="compositionally biased region" description="Basic residues" evidence="1">
    <location>
        <begin position="88"/>
        <end position="103"/>
    </location>
</feature>
<accession>A0ABS9T5W6</accession>
<dbReference type="Proteomes" id="UP001166784">
    <property type="component" value="Unassembled WGS sequence"/>
</dbReference>
<reference evidence="2" key="1">
    <citation type="submission" date="2022-03" db="EMBL/GenBank/DDBJ databases">
        <authorList>
            <person name="Santos J.D.N."/>
            <person name="Kallscheuer N."/>
            <person name="Jogler C."/>
            <person name="Lage O.M."/>
        </authorList>
    </citation>
    <scope>NUCLEOTIDE SEQUENCE</scope>
    <source>
        <strain evidence="2">M600PL45_2</strain>
    </source>
</reference>
<keyword evidence="3" id="KW-1185">Reference proteome</keyword>